<organism evidence="1 2">
    <name type="scientific">Mycena rosella</name>
    <name type="common">Pink bonnet</name>
    <name type="synonym">Agaricus rosellus</name>
    <dbReference type="NCBI Taxonomy" id="1033263"/>
    <lineage>
        <taxon>Eukaryota</taxon>
        <taxon>Fungi</taxon>
        <taxon>Dikarya</taxon>
        <taxon>Basidiomycota</taxon>
        <taxon>Agaricomycotina</taxon>
        <taxon>Agaricomycetes</taxon>
        <taxon>Agaricomycetidae</taxon>
        <taxon>Agaricales</taxon>
        <taxon>Marasmiineae</taxon>
        <taxon>Mycenaceae</taxon>
        <taxon>Mycena</taxon>
    </lineage>
</organism>
<dbReference type="EMBL" id="JARKIE010000162">
    <property type="protein sequence ID" value="KAJ7673483.1"/>
    <property type="molecule type" value="Genomic_DNA"/>
</dbReference>
<dbReference type="Proteomes" id="UP001221757">
    <property type="component" value="Unassembled WGS sequence"/>
</dbReference>
<gene>
    <name evidence="1" type="ORF">B0H17DRAFT_1083158</name>
</gene>
<evidence type="ECO:0000313" key="1">
    <source>
        <dbReference type="EMBL" id="KAJ7673483.1"/>
    </source>
</evidence>
<sequence>MLHTLPPEIFARVLEIAIETWGIGFLPSICLVSSTCRDVVLSTPSLWGIFVVDRQSSLSLLSQQLAKAKATDLRITFSGKGWPNSSTHKNTRRFMASLTPLAHNWVRLELPTGVLSLARWADLGRIEVLSLRQTPHGLDPSTADTFFEQGATYTQPSLHSFTASGLPEEWVTRFLSPRITFFEIGRLWSTPASTIQRYLSRIPNVHTLSLQRISFLPLSASNLTVTLPHLHNLEIANVSDFTPLLLNTRAPALRGLSICDCTGQMGRVFSQWSQPDFLPGHLQSLELSDSLSELDMPFLIRWLARLPALLRLTITDTGEFDASTSSVETDLLLALASPHGAGSIVGGWLCPSLTYLCLDTPLCLVDILPIARARCAPSPGSPAKLRAMHAHLCSNGTADELAEFRSFFTEEADASCLCLGCAFNLSSMWNENRLRRMLMSLQYD</sequence>
<dbReference type="Gene3D" id="3.80.10.10">
    <property type="entry name" value="Ribonuclease Inhibitor"/>
    <property type="match status" value="1"/>
</dbReference>
<dbReference type="AlphaFoldDB" id="A0AAD7D0W3"/>
<proteinExistence type="predicted"/>
<name>A0AAD7D0W3_MYCRO</name>
<protein>
    <submittedName>
        <fullName evidence="1">Uncharacterized protein</fullName>
    </submittedName>
</protein>
<accession>A0AAD7D0W3</accession>
<dbReference type="SUPFAM" id="SSF52047">
    <property type="entry name" value="RNI-like"/>
    <property type="match status" value="1"/>
</dbReference>
<keyword evidence="2" id="KW-1185">Reference proteome</keyword>
<comment type="caution">
    <text evidence="1">The sequence shown here is derived from an EMBL/GenBank/DDBJ whole genome shotgun (WGS) entry which is preliminary data.</text>
</comment>
<dbReference type="InterPro" id="IPR032675">
    <property type="entry name" value="LRR_dom_sf"/>
</dbReference>
<evidence type="ECO:0000313" key="2">
    <source>
        <dbReference type="Proteomes" id="UP001221757"/>
    </source>
</evidence>
<reference evidence="1" key="1">
    <citation type="submission" date="2023-03" db="EMBL/GenBank/DDBJ databases">
        <title>Massive genome expansion in bonnet fungi (Mycena s.s.) driven by repeated elements and novel gene families across ecological guilds.</title>
        <authorList>
            <consortium name="Lawrence Berkeley National Laboratory"/>
            <person name="Harder C.B."/>
            <person name="Miyauchi S."/>
            <person name="Viragh M."/>
            <person name="Kuo A."/>
            <person name="Thoen E."/>
            <person name="Andreopoulos B."/>
            <person name="Lu D."/>
            <person name="Skrede I."/>
            <person name="Drula E."/>
            <person name="Henrissat B."/>
            <person name="Morin E."/>
            <person name="Kohler A."/>
            <person name="Barry K."/>
            <person name="LaButti K."/>
            <person name="Morin E."/>
            <person name="Salamov A."/>
            <person name="Lipzen A."/>
            <person name="Mereny Z."/>
            <person name="Hegedus B."/>
            <person name="Baldrian P."/>
            <person name="Stursova M."/>
            <person name="Weitz H."/>
            <person name="Taylor A."/>
            <person name="Grigoriev I.V."/>
            <person name="Nagy L.G."/>
            <person name="Martin F."/>
            <person name="Kauserud H."/>
        </authorList>
    </citation>
    <scope>NUCLEOTIDE SEQUENCE</scope>
    <source>
        <strain evidence="1">CBHHK067</strain>
    </source>
</reference>